<protein>
    <recommendedName>
        <fullName evidence="3">AlgX/AlgJ SGNH hydrolase-like domain-containing protein</fullName>
    </recommendedName>
</protein>
<proteinExistence type="predicted"/>
<sequence length="346" mass="38799">MEDTKPARMWLAIFAAGFLVCAALLVTSLLTPIPYGDLTRIGRISERDFGWHHPPPPIPDANIKASSIQEADVLVIGDSFSVRYAWQSPLVGAGYRVATTHWDKTGPMCSDFSEWVRKSGFKGKVVIIESIERLLQGRIEDSKECAAMKHTFVPSPPPFENPSKQAPTEFRLNWDAELLRGWLTYRNTRAIERSESWTNTPDRWGPLIDARTVPDGCKQFSHVACNKLLMTAEDRLMAPLTADSAAFMAKFTEKMAPSLRIIWMVVPNKSTVYLDQNHAAAFRSTFNDLKIGPDLFTLSEQNRFKITDLYPANETHVSIAGYLLFGQRMLEAVREVQPNPAAAKSP</sequence>
<evidence type="ECO:0008006" key="3">
    <source>
        <dbReference type="Google" id="ProtNLM"/>
    </source>
</evidence>
<organism evidence="1 2">
    <name type="scientific">Variovorax paradoxus</name>
    <dbReference type="NCBI Taxonomy" id="34073"/>
    <lineage>
        <taxon>Bacteria</taxon>
        <taxon>Pseudomonadati</taxon>
        <taxon>Pseudomonadota</taxon>
        <taxon>Betaproteobacteria</taxon>
        <taxon>Burkholderiales</taxon>
        <taxon>Comamonadaceae</taxon>
        <taxon>Variovorax</taxon>
    </lineage>
</organism>
<evidence type="ECO:0000313" key="2">
    <source>
        <dbReference type="Proteomes" id="UP000425817"/>
    </source>
</evidence>
<dbReference type="OrthoDB" id="7064412at2"/>
<gene>
    <name evidence="1" type="ORF">GOQ09_21530</name>
</gene>
<reference evidence="1 2" key="1">
    <citation type="submission" date="2019-12" db="EMBL/GenBank/DDBJ databases">
        <title>Hybrid Genome Assemblies of two High G+C Isolates from Undergraduate Microbiology Courses.</title>
        <authorList>
            <person name="Ne Ville C.J."/>
            <person name="Enright D."/>
            <person name="Hernandez I."/>
            <person name="Dodsworth J."/>
            <person name="Orwin P.M."/>
        </authorList>
    </citation>
    <scope>NUCLEOTIDE SEQUENCE [LARGE SCALE GENOMIC DNA]</scope>
    <source>
        <strain evidence="1 2">CSUSB</strain>
    </source>
</reference>
<accession>A0A6I6HME1</accession>
<dbReference type="AlphaFoldDB" id="A0A6I6HME1"/>
<dbReference type="Proteomes" id="UP000425817">
    <property type="component" value="Chromosome"/>
</dbReference>
<evidence type="ECO:0000313" key="1">
    <source>
        <dbReference type="EMBL" id="QGW83995.1"/>
    </source>
</evidence>
<dbReference type="RefSeq" id="WP_157615551.1">
    <property type="nucleotide sequence ID" value="NZ_CP046622.1"/>
</dbReference>
<dbReference type="EMBL" id="CP046622">
    <property type="protein sequence ID" value="QGW83995.1"/>
    <property type="molecule type" value="Genomic_DNA"/>
</dbReference>
<name>A0A6I6HME1_VARPD</name>